<organism evidence="7 8">
    <name type="scientific">Amycolatopsis rhabdoformis</name>
    <dbReference type="NCBI Taxonomy" id="1448059"/>
    <lineage>
        <taxon>Bacteria</taxon>
        <taxon>Bacillati</taxon>
        <taxon>Actinomycetota</taxon>
        <taxon>Actinomycetes</taxon>
        <taxon>Pseudonocardiales</taxon>
        <taxon>Pseudonocardiaceae</taxon>
        <taxon>Amycolatopsis</taxon>
    </lineage>
</organism>
<dbReference type="InterPro" id="IPR027417">
    <property type="entry name" value="P-loop_NTPase"/>
</dbReference>
<evidence type="ECO:0000313" key="8">
    <source>
        <dbReference type="Proteomes" id="UP001330812"/>
    </source>
</evidence>
<dbReference type="GO" id="GO:0005524">
    <property type="term" value="F:ATP binding"/>
    <property type="evidence" value="ECO:0007669"/>
    <property type="project" value="UniProtKB-KW"/>
</dbReference>
<evidence type="ECO:0000256" key="5">
    <source>
        <dbReference type="ARBA" id="ARBA00022970"/>
    </source>
</evidence>
<dbReference type="PROSITE" id="PS00211">
    <property type="entry name" value="ABC_TRANSPORTER_1"/>
    <property type="match status" value="1"/>
</dbReference>
<keyword evidence="4 7" id="KW-0067">ATP-binding</keyword>
<keyword evidence="2" id="KW-0813">Transport</keyword>
<proteinExistence type="inferred from homology"/>
<sequence length="234" mass="24751">MLRVEGLRSGYGSMTVLHGVDLAVAAGELLLVAGANGAGKSTLLATIAGFVPEQAGTTTLDGAPLRRGPSARARAGVRLVHQGHRVFGELTVRDNLRLGGYGLRGARREQRFDEVVGTFPLLAERLGVFAGDLSGGQQQVLAIAQAMMLDPPVLLCDEPSLGVAQVLIPPIMAALRARADSGRAVVVVEQLVDQAIEYADRLVIVDRGTIPFDRPAVDYERDPSVVREILLGSV</sequence>
<feature type="domain" description="ABC transporter" evidence="6">
    <location>
        <begin position="2"/>
        <end position="232"/>
    </location>
</feature>
<dbReference type="SUPFAM" id="SSF52540">
    <property type="entry name" value="P-loop containing nucleoside triphosphate hydrolases"/>
    <property type="match status" value="1"/>
</dbReference>
<accession>A0ABZ1IBX8</accession>
<keyword evidence="8" id="KW-1185">Reference proteome</keyword>
<dbReference type="InterPro" id="IPR003439">
    <property type="entry name" value="ABC_transporter-like_ATP-bd"/>
</dbReference>
<dbReference type="Gene3D" id="3.40.50.300">
    <property type="entry name" value="P-loop containing nucleotide triphosphate hydrolases"/>
    <property type="match status" value="1"/>
</dbReference>
<keyword evidence="5" id="KW-0029">Amino-acid transport</keyword>
<dbReference type="PANTHER" id="PTHR43820:SF4">
    <property type="entry name" value="HIGH-AFFINITY BRANCHED-CHAIN AMINO ACID TRANSPORT ATP-BINDING PROTEIN LIVF"/>
    <property type="match status" value="1"/>
</dbReference>
<reference evidence="7 8" key="1">
    <citation type="journal article" date="2015" name="Int. J. Syst. Evol. Microbiol.">
        <title>Amycolatopsis rhabdoformis sp. nov., an actinomycete isolated from a tropical forest soil.</title>
        <authorList>
            <person name="Souza W.R."/>
            <person name="Silva R.E."/>
            <person name="Goodfellow M."/>
            <person name="Busarakam K."/>
            <person name="Figueiro F.S."/>
            <person name="Ferreira D."/>
            <person name="Rodrigues-Filho E."/>
            <person name="Moraes L.A.B."/>
            <person name="Zucchi T.D."/>
        </authorList>
    </citation>
    <scope>NUCLEOTIDE SEQUENCE [LARGE SCALE GENOMIC DNA]</scope>
    <source>
        <strain evidence="7 8">NCIMB 14900</strain>
    </source>
</reference>
<dbReference type="InterPro" id="IPR003593">
    <property type="entry name" value="AAA+_ATPase"/>
</dbReference>
<dbReference type="Proteomes" id="UP001330812">
    <property type="component" value="Chromosome"/>
</dbReference>
<gene>
    <name evidence="7" type="ORF">VSH64_05860</name>
</gene>
<evidence type="ECO:0000313" key="7">
    <source>
        <dbReference type="EMBL" id="WSE31633.1"/>
    </source>
</evidence>
<evidence type="ECO:0000259" key="6">
    <source>
        <dbReference type="PROSITE" id="PS50893"/>
    </source>
</evidence>
<dbReference type="InterPro" id="IPR017871">
    <property type="entry name" value="ABC_transporter-like_CS"/>
</dbReference>
<dbReference type="PANTHER" id="PTHR43820">
    <property type="entry name" value="HIGH-AFFINITY BRANCHED-CHAIN AMINO ACID TRANSPORT ATP-BINDING PROTEIN LIVF"/>
    <property type="match status" value="1"/>
</dbReference>
<dbReference type="EMBL" id="CP142149">
    <property type="protein sequence ID" value="WSE31633.1"/>
    <property type="molecule type" value="Genomic_DNA"/>
</dbReference>
<dbReference type="PROSITE" id="PS50893">
    <property type="entry name" value="ABC_TRANSPORTER_2"/>
    <property type="match status" value="1"/>
</dbReference>
<dbReference type="Pfam" id="PF00005">
    <property type="entry name" value="ABC_tran"/>
    <property type="match status" value="1"/>
</dbReference>
<dbReference type="SMART" id="SM00382">
    <property type="entry name" value="AAA"/>
    <property type="match status" value="1"/>
</dbReference>
<name>A0ABZ1IBX8_9PSEU</name>
<evidence type="ECO:0000256" key="2">
    <source>
        <dbReference type="ARBA" id="ARBA00022448"/>
    </source>
</evidence>
<evidence type="ECO:0000256" key="4">
    <source>
        <dbReference type="ARBA" id="ARBA00022840"/>
    </source>
</evidence>
<comment type="similarity">
    <text evidence="1">Belongs to the ABC transporter superfamily.</text>
</comment>
<protein>
    <submittedName>
        <fullName evidence="7">ATP-binding cassette domain-containing protein</fullName>
    </submittedName>
</protein>
<evidence type="ECO:0000256" key="3">
    <source>
        <dbReference type="ARBA" id="ARBA00022741"/>
    </source>
</evidence>
<evidence type="ECO:0000256" key="1">
    <source>
        <dbReference type="ARBA" id="ARBA00005417"/>
    </source>
</evidence>
<dbReference type="InterPro" id="IPR052156">
    <property type="entry name" value="BCAA_Transport_ATP-bd_LivF"/>
</dbReference>
<dbReference type="RefSeq" id="WP_326834440.1">
    <property type="nucleotide sequence ID" value="NZ_CP142149.1"/>
</dbReference>
<keyword evidence="3" id="KW-0547">Nucleotide-binding</keyword>